<dbReference type="InterPro" id="IPR013560">
    <property type="entry name" value="DUF1722"/>
</dbReference>
<feature type="region of interest" description="Disordered" evidence="1">
    <location>
        <begin position="87"/>
        <end position="115"/>
    </location>
</feature>
<dbReference type="EMBL" id="JAGQHS010000224">
    <property type="protein sequence ID" value="MCA9758878.1"/>
    <property type="molecule type" value="Genomic_DNA"/>
</dbReference>
<dbReference type="Pfam" id="PF08349">
    <property type="entry name" value="DUF1722"/>
    <property type="match status" value="1"/>
</dbReference>
<proteinExistence type="predicted"/>
<gene>
    <name evidence="3" type="ORF">KDA27_23995</name>
</gene>
<evidence type="ECO:0000259" key="2">
    <source>
        <dbReference type="Pfam" id="PF08349"/>
    </source>
</evidence>
<dbReference type="AlphaFoldDB" id="A0A956NGQ7"/>
<evidence type="ECO:0000313" key="3">
    <source>
        <dbReference type="EMBL" id="MCA9758878.1"/>
    </source>
</evidence>
<feature type="compositionally biased region" description="Polar residues" evidence="1">
    <location>
        <begin position="97"/>
        <end position="111"/>
    </location>
</feature>
<comment type="caution">
    <text evidence="3">The sequence shown here is derived from an EMBL/GenBank/DDBJ whole genome shotgun (WGS) entry which is preliminary data.</text>
</comment>
<evidence type="ECO:0000313" key="4">
    <source>
        <dbReference type="Proteomes" id="UP000739538"/>
    </source>
</evidence>
<organism evidence="3 4">
    <name type="scientific">Eiseniibacteriota bacterium</name>
    <dbReference type="NCBI Taxonomy" id="2212470"/>
    <lineage>
        <taxon>Bacteria</taxon>
        <taxon>Candidatus Eiseniibacteriota</taxon>
    </lineage>
</organism>
<reference evidence="3" key="1">
    <citation type="submission" date="2020-04" db="EMBL/GenBank/DDBJ databases">
        <authorList>
            <person name="Zhang T."/>
        </authorList>
    </citation>
    <scope>NUCLEOTIDE SEQUENCE</scope>
    <source>
        <strain evidence="3">HKST-UBA02</strain>
    </source>
</reference>
<dbReference type="Proteomes" id="UP000739538">
    <property type="component" value="Unassembled WGS sequence"/>
</dbReference>
<accession>A0A956NGQ7</accession>
<reference evidence="3" key="2">
    <citation type="journal article" date="2021" name="Microbiome">
        <title>Successional dynamics and alternative stable states in a saline activated sludge microbial community over 9 years.</title>
        <authorList>
            <person name="Wang Y."/>
            <person name="Ye J."/>
            <person name="Ju F."/>
            <person name="Liu L."/>
            <person name="Boyd J.A."/>
            <person name="Deng Y."/>
            <person name="Parks D.H."/>
            <person name="Jiang X."/>
            <person name="Yin X."/>
            <person name="Woodcroft B.J."/>
            <person name="Tyson G.W."/>
            <person name="Hugenholtz P."/>
            <person name="Polz M.F."/>
            <person name="Zhang T."/>
        </authorList>
    </citation>
    <scope>NUCLEOTIDE SEQUENCE</scope>
    <source>
        <strain evidence="3">HKST-UBA02</strain>
    </source>
</reference>
<name>A0A956NGQ7_UNCEI</name>
<feature type="region of interest" description="Disordered" evidence="1">
    <location>
        <begin position="1"/>
        <end position="34"/>
    </location>
</feature>
<feature type="domain" description="DUF1722" evidence="2">
    <location>
        <begin position="164"/>
        <end position="277"/>
    </location>
</feature>
<sequence length="295" mass="31352">MTNTNDDNASDDRPEGATPIATGTGTEAPADPKMHNAIDLGYVGARDEGALDAVFGVLADLVNWQDLAQFARGTTASTPEVSGVVVLSSGDDPASQRAETSGSPVAAESTQPPAPPVRRIEELASGEALEQFIDEAVAYREVLALFRTEWATADLVAFNVRNRYRVIGHDPKKHTLIGRLVAKAKDHPRDALAREITDLFLSAIAKPMTRRKHAHVMSHVAELLASKSSGTEQSELESAIASYASGAAPRSVPLGILRDQTRRTGIAGLAAQSYLFPDDVTLLCVFGPDGSDDPK</sequence>
<protein>
    <submittedName>
        <fullName evidence="3">YbgA family protein</fullName>
    </submittedName>
</protein>
<evidence type="ECO:0000256" key="1">
    <source>
        <dbReference type="SAM" id="MobiDB-lite"/>
    </source>
</evidence>